<dbReference type="InterPro" id="IPR007434">
    <property type="entry name" value="FemAB-like"/>
</dbReference>
<keyword evidence="2" id="KW-1185">Reference proteome</keyword>
<dbReference type="Gene3D" id="3.40.630.30">
    <property type="match status" value="1"/>
</dbReference>
<evidence type="ECO:0000313" key="1">
    <source>
        <dbReference type="EMBL" id="GAA4352037.1"/>
    </source>
</evidence>
<evidence type="ECO:0000313" key="2">
    <source>
        <dbReference type="Proteomes" id="UP001501294"/>
    </source>
</evidence>
<gene>
    <name evidence="1" type="ORF">GCM10023150_19340</name>
</gene>
<protein>
    <submittedName>
        <fullName evidence="1">GNAT family N-acetyltransferase</fullName>
    </submittedName>
</protein>
<reference evidence="2" key="1">
    <citation type="journal article" date="2019" name="Int. J. Syst. Evol. Microbiol.">
        <title>The Global Catalogue of Microorganisms (GCM) 10K type strain sequencing project: providing services to taxonomists for standard genome sequencing and annotation.</title>
        <authorList>
            <consortium name="The Broad Institute Genomics Platform"/>
            <consortium name="The Broad Institute Genome Sequencing Center for Infectious Disease"/>
            <person name="Wu L."/>
            <person name="Ma J."/>
        </authorList>
    </citation>
    <scope>NUCLEOTIDE SEQUENCE [LARGE SCALE GENOMIC DNA]</scope>
    <source>
        <strain evidence="2">JCM 17727</strain>
    </source>
</reference>
<proteinExistence type="predicted"/>
<comment type="caution">
    <text evidence="1">The sequence shown here is derived from an EMBL/GenBank/DDBJ whole genome shotgun (WGS) entry which is preliminary data.</text>
</comment>
<accession>A0ABP8I5U0</accession>
<organism evidence="1 2">
    <name type="scientific">Kangiella taiwanensis</name>
    <dbReference type="NCBI Taxonomy" id="1079179"/>
    <lineage>
        <taxon>Bacteria</taxon>
        <taxon>Pseudomonadati</taxon>
        <taxon>Pseudomonadota</taxon>
        <taxon>Gammaproteobacteria</taxon>
        <taxon>Kangiellales</taxon>
        <taxon>Kangiellaceae</taxon>
        <taxon>Kangiella</taxon>
    </lineage>
</organism>
<dbReference type="SUPFAM" id="SSF55729">
    <property type="entry name" value="Acyl-CoA N-acyltransferases (Nat)"/>
    <property type="match status" value="1"/>
</dbReference>
<name>A0ABP8I5U0_9GAMM</name>
<dbReference type="PANTHER" id="PTHR47017:SF1">
    <property type="entry name" value="ACYL-COA"/>
    <property type="match status" value="1"/>
</dbReference>
<dbReference type="Pfam" id="PF04339">
    <property type="entry name" value="FemAB_like"/>
    <property type="match status" value="1"/>
</dbReference>
<dbReference type="Proteomes" id="UP001501294">
    <property type="component" value="Unassembled WGS sequence"/>
</dbReference>
<sequence length="314" mass="36716">MVAALPNYIKMHSYGEYVFDWAWADAYQRNGLDYYPKALTAVPMTPITGPRLLTSLPASYSSSLMGAVIQWIEQNHFSSWHLNFLTPEAAESLSQGDLLRRRDIQFHWHNDNYQNFDDFLAVLKAKKRKNIRRERKPFQDADWSFEWLDGHTASVDDWEAFYRMYRNTFDKKGGWAQLSDSFFQSVAKAMPNQTLLLLAKRQGKPVAGAFYMRSNRGLYGRYWGCFEDVEFLHFETCYYQGIDYAIKQGLELFEPGAQGEHKLARGFTPTFTHSLHHVTHPNFRQAIRHAIEEEHAWLDIRLAEYLEHSAYTES</sequence>
<dbReference type="PANTHER" id="PTHR47017">
    <property type="entry name" value="ACYL-COA"/>
    <property type="match status" value="1"/>
</dbReference>
<dbReference type="EMBL" id="BAABFU010000003">
    <property type="protein sequence ID" value="GAA4352037.1"/>
    <property type="molecule type" value="Genomic_DNA"/>
</dbReference>
<dbReference type="InterPro" id="IPR016181">
    <property type="entry name" value="Acyl_CoA_acyltransferase"/>
</dbReference>